<keyword evidence="2" id="KW-1185">Reference proteome</keyword>
<protein>
    <submittedName>
        <fullName evidence="1">Uncharacterized protein</fullName>
    </submittedName>
</protein>
<sequence length="39" mass="4608">MLIATLKRGGMFPQYDEFQSLIGILVKLYYLDPRLNLLY</sequence>
<accession>U7QNV0</accession>
<evidence type="ECO:0000313" key="2">
    <source>
        <dbReference type="Proteomes" id="UP000017127"/>
    </source>
</evidence>
<dbReference type="EMBL" id="AUZM01000003">
    <property type="protein sequence ID" value="ERT09548.1"/>
    <property type="molecule type" value="Genomic_DNA"/>
</dbReference>
<dbReference type="AlphaFoldDB" id="U7QNV0"/>
<comment type="caution">
    <text evidence="1">The sequence shown here is derived from an EMBL/GenBank/DDBJ whole genome shotgun (WGS) entry which is preliminary data.</text>
</comment>
<reference evidence="1 2" key="1">
    <citation type="journal article" date="2013" name="Front. Microbiol.">
        <title>Comparative genomic analyses of the cyanobacterium, Lyngbya aestuarii BL J, a powerful hydrogen producer.</title>
        <authorList>
            <person name="Kothari A."/>
            <person name="Vaughn M."/>
            <person name="Garcia-Pichel F."/>
        </authorList>
    </citation>
    <scope>NUCLEOTIDE SEQUENCE [LARGE SCALE GENOMIC DNA]</scope>
    <source>
        <strain evidence="1 2">BL J</strain>
    </source>
</reference>
<proteinExistence type="predicted"/>
<name>U7QNV0_9CYAN</name>
<dbReference type="Proteomes" id="UP000017127">
    <property type="component" value="Unassembled WGS sequence"/>
</dbReference>
<evidence type="ECO:0000313" key="1">
    <source>
        <dbReference type="EMBL" id="ERT09548.1"/>
    </source>
</evidence>
<organism evidence="1 2">
    <name type="scientific">Lyngbya aestuarii BL J</name>
    <dbReference type="NCBI Taxonomy" id="1348334"/>
    <lineage>
        <taxon>Bacteria</taxon>
        <taxon>Bacillati</taxon>
        <taxon>Cyanobacteriota</taxon>
        <taxon>Cyanophyceae</taxon>
        <taxon>Oscillatoriophycideae</taxon>
        <taxon>Oscillatoriales</taxon>
        <taxon>Microcoleaceae</taxon>
        <taxon>Lyngbya</taxon>
    </lineage>
</organism>
<gene>
    <name evidence="1" type="ORF">M595_0454</name>
</gene>